<keyword evidence="2" id="KW-1185">Reference proteome</keyword>
<dbReference type="Proteomes" id="UP000887013">
    <property type="component" value="Unassembled WGS sequence"/>
</dbReference>
<organism evidence="1 2">
    <name type="scientific">Nephila pilipes</name>
    <name type="common">Giant wood spider</name>
    <name type="synonym">Nephila maculata</name>
    <dbReference type="NCBI Taxonomy" id="299642"/>
    <lineage>
        <taxon>Eukaryota</taxon>
        <taxon>Metazoa</taxon>
        <taxon>Ecdysozoa</taxon>
        <taxon>Arthropoda</taxon>
        <taxon>Chelicerata</taxon>
        <taxon>Arachnida</taxon>
        <taxon>Araneae</taxon>
        <taxon>Araneomorphae</taxon>
        <taxon>Entelegynae</taxon>
        <taxon>Araneoidea</taxon>
        <taxon>Nephilidae</taxon>
        <taxon>Nephila</taxon>
    </lineage>
</organism>
<reference evidence="1" key="1">
    <citation type="submission" date="2020-08" db="EMBL/GenBank/DDBJ databases">
        <title>Multicomponent nature underlies the extraordinary mechanical properties of spider dragline silk.</title>
        <authorList>
            <person name="Kono N."/>
            <person name="Nakamura H."/>
            <person name="Mori M."/>
            <person name="Yoshida Y."/>
            <person name="Ohtoshi R."/>
            <person name="Malay A.D."/>
            <person name="Moran D.A.P."/>
            <person name="Tomita M."/>
            <person name="Numata K."/>
            <person name="Arakawa K."/>
        </authorList>
    </citation>
    <scope>NUCLEOTIDE SEQUENCE</scope>
</reference>
<sequence>MSTSTLFGLCHRCPDPVTGGPFKMACPSHHRLGSASSTSQQWEEVDRVHAAITSKCHRVATPGMSNTSIPLPREQRW</sequence>
<evidence type="ECO:0000313" key="2">
    <source>
        <dbReference type="Proteomes" id="UP000887013"/>
    </source>
</evidence>
<evidence type="ECO:0000313" key="1">
    <source>
        <dbReference type="EMBL" id="GFU43797.1"/>
    </source>
</evidence>
<proteinExistence type="predicted"/>
<dbReference type="AlphaFoldDB" id="A0A8X6QYQ0"/>
<dbReference type="EMBL" id="BMAW01085625">
    <property type="protein sequence ID" value="GFU43797.1"/>
    <property type="molecule type" value="Genomic_DNA"/>
</dbReference>
<protein>
    <submittedName>
        <fullName evidence="1">Uncharacterized protein</fullName>
    </submittedName>
</protein>
<name>A0A8X6QYQ0_NEPPI</name>
<comment type="caution">
    <text evidence="1">The sequence shown here is derived from an EMBL/GenBank/DDBJ whole genome shotgun (WGS) entry which is preliminary data.</text>
</comment>
<accession>A0A8X6QYQ0</accession>
<gene>
    <name evidence="1" type="ORF">NPIL_568771</name>
</gene>